<evidence type="ECO:0000313" key="2">
    <source>
        <dbReference type="EMBL" id="CAA6799225.1"/>
    </source>
</evidence>
<protein>
    <recommendedName>
        <fullName evidence="1">ATPase AAA-type core domain-containing protein</fullName>
    </recommendedName>
</protein>
<dbReference type="GO" id="GO:0005524">
    <property type="term" value="F:ATP binding"/>
    <property type="evidence" value="ECO:0007669"/>
    <property type="project" value="InterPro"/>
</dbReference>
<dbReference type="AlphaFoldDB" id="A0A6S6RSQ8"/>
<reference evidence="2" key="1">
    <citation type="submission" date="2020-01" db="EMBL/GenBank/DDBJ databases">
        <authorList>
            <person name="Meier V. D."/>
            <person name="Meier V D."/>
        </authorList>
    </citation>
    <scope>NUCLEOTIDE SEQUENCE</scope>
    <source>
        <strain evidence="2">HLG_WM_MAG_06</strain>
    </source>
</reference>
<evidence type="ECO:0000259" key="1">
    <source>
        <dbReference type="Pfam" id="PF13304"/>
    </source>
</evidence>
<dbReference type="SUPFAM" id="SSF52540">
    <property type="entry name" value="P-loop containing nucleoside triphosphate hydrolases"/>
    <property type="match status" value="1"/>
</dbReference>
<dbReference type="PANTHER" id="PTHR40396">
    <property type="entry name" value="ATPASE-LIKE PROTEIN"/>
    <property type="match status" value="1"/>
</dbReference>
<dbReference type="GO" id="GO:0016887">
    <property type="term" value="F:ATP hydrolysis activity"/>
    <property type="evidence" value="ECO:0007669"/>
    <property type="project" value="InterPro"/>
</dbReference>
<dbReference type="Pfam" id="PF13304">
    <property type="entry name" value="AAA_21"/>
    <property type="match status" value="1"/>
</dbReference>
<feature type="domain" description="ATPase AAA-type core" evidence="1">
    <location>
        <begin position="49"/>
        <end position="348"/>
    </location>
</feature>
<gene>
    <name evidence="2" type="ORF">HELGO_WM11287</name>
</gene>
<dbReference type="PANTHER" id="PTHR40396:SF1">
    <property type="entry name" value="ATPASE AAA-TYPE CORE DOMAIN-CONTAINING PROTEIN"/>
    <property type="match status" value="1"/>
</dbReference>
<sequence length="409" mass="47683">MAFITSLRIKNFFSIKDEVTIDFKASPYNIENNPDRLFEFNGEFYNKIISLYGANASGKTTVLKAISTLSKVIFNEQSDYFYSSFKNKFSNLEVASELEVSFVLNIENKLEEFNYKLVFKSKKYENIGIENEELTHIKEDKNEVLFNREKEQVVNVDGNIIESIFKKLSEKKSLIQDFFIFEKTKKLEGIRSLFLMINVSSNIDPLSTRLSATITDEQNIADMLDKRYSEFENYELEKFFVSFFNSIGHDIVQIKSNFKEEDGKEREFLGIELYHDINQQVPLEFSFESDGTQMLMKILLDIFLSKMMKAPLIIDELDSIIHPMLVPIIINLLIENDIQIIYSTHNIYNMQFLQNDEIFLIEKNSEHETKIESVKDNPNIKGYENLLTHYENGDLGGIPKVEDLITKIF</sequence>
<accession>A0A6S6RSQ8</accession>
<dbReference type="InterPro" id="IPR027417">
    <property type="entry name" value="P-loop_NTPase"/>
</dbReference>
<dbReference type="InterPro" id="IPR003959">
    <property type="entry name" value="ATPase_AAA_core"/>
</dbReference>
<organism evidence="2">
    <name type="scientific">uncultured Sulfurovum sp</name>
    <dbReference type="NCBI Taxonomy" id="269237"/>
    <lineage>
        <taxon>Bacteria</taxon>
        <taxon>Pseudomonadati</taxon>
        <taxon>Campylobacterota</taxon>
        <taxon>Epsilonproteobacteria</taxon>
        <taxon>Campylobacterales</taxon>
        <taxon>Sulfurovaceae</taxon>
        <taxon>Sulfurovum</taxon>
        <taxon>environmental samples</taxon>
    </lineage>
</organism>
<dbReference type="Gene3D" id="3.40.50.300">
    <property type="entry name" value="P-loop containing nucleotide triphosphate hydrolases"/>
    <property type="match status" value="1"/>
</dbReference>
<dbReference type="EMBL" id="CACVAP010000015">
    <property type="protein sequence ID" value="CAA6799225.1"/>
    <property type="molecule type" value="Genomic_DNA"/>
</dbReference>
<name>A0A6S6RSQ8_9BACT</name>
<proteinExistence type="predicted"/>